<dbReference type="OrthoDB" id="2160599at2759"/>
<evidence type="ECO:0000313" key="11">
    <source>
        <dbReference type="EMBL" id="RMY11522.1"/>
    </source>
</evidence>
<evidence type="ECO:0000256" key="10">
    <source>
        <dbReference type="SAM" id="MobiDB-lite"/>
    </source>
</evidence>
<dbReference type="InterPro" id="IPR013942">
    <property type="entry name" value="Mediator_Med19_fun"/>
</dbReference>
<evidence type="ECO:0000256" key="5">
    <source>
        <dbReference type="ARBA" id="ARBA00023159"/>
    </source>
</evidence>
<evidence type="ECO:0000256" key="4">
    <source>
        <dbReference type="ARBA" id="ARBA00023015"/>
    </source>
</evidence>
<evidence type="ECO:0000256" key="6">
    <source>
        <dbReference type="ARBA" id="ARBA00023163"/>
    </source>
</evidence>
<gene>
    <name evidence="9" type="primary">MED19</name>
    <name evidence="11" type="ORF">D0867_08054</name>
</gene>
<keyword evidence="4 9" id="KW-0805">Transcription regulation</keyword>
<dbReference type="EMBL" id="QWIL01000878">
    <property type="protein sequence ID" value="RMY11522.1"/>
    <property type="molecule type" value="Genomic_DNA"/>
</dbReference>
<evidence type="ECO:0000256" key="1">
    <source>
        <dbReference type="ARBA" id="ARBA00004123"/>
    </source>
</evidence>
<feature type="compositionally biased region" description="Basic and acidic residues" evidence="10">
    <location>
        <begin position="201"/>
        <end position="218"/>
    </location>
</feature>
<evidence type="ECO:0000256" key="3">
    <source>
        <dbReference type="ARBA" id="ARBA00019615"/>
    </source>
</evidence>
<feature type="compositionally biased region" description="Gly residues" evidence="10">
    <location>
        <begin position="537"/>
        <end position="556"/>
    </location>
</feature>
<keyword evidence="5 9" id="KW-0010">Activator</keyword>
<comment type="subunit">
    <text evidence="9">Component of the Mediator complex.</text>
</comment>
<evidence type="ECO:0000256" key="8">
    <source>
        <dbReference type="ARBA" id="ARBA00032018"/>
    </source>
</evidence>
<sequence>MAYASGKGSLSAAAAAAAAANMSARPAAADHGERSPKRQRLNSYSPASPNSHLSSAPPTTKTGGAPPPPNSFVHQPQTPPPSVRMSPSWNSQHSAPSQSDLPSQQTSSGVSGESGGGGGAGGRSSTSSGGPGSVTFPTPPSTVGLGTASGVPRSVDGDARGMESEGGTPSFSRESMGGGNGNDDVEMEGTREDEGTSQYRPTDHDRHHNPQQLDHEAMDTISDLPPSAPKLYKPPSYSNPSQPPHPIPRSQPHPNTNLLTLFNLTRLHSTIARKDAAGNKINKLRKSYEGKVKALGLQGSSRPVKGNAALQGLVDPAWDLEVGPEGETLWDAQRGGGGGGMMDVGGEKDDEGGDGGGGGVKRRNVLENEKGLSGLMTDFERIVAEGLRPGRLPAPEHKRWEAVLGLNDSNAAANSGAGGKGAAAGLARSRGAAGAGDDGSAAAAGRNGNPHSSLLSRTSAAAAAGSGAGGMRASAPASPAAAAAGGSSRPERTGKKRRYDDASFDGYAQTFASSSAAAGGGGGGSAGLNADDEGFSSSGGGGGKRPRVGGGEGSSGGQQSQQQQQRRVGAMASS</sequence>
<accession>A0A3M6Z8V1</accession>
<feature type="compositionally biased region" description="Low complexity" evidence="10">
    <location>
        <begin position="423"/>
        <end position="432"/>
    </location>
</feature>
<feature type="region of interest" description="Disordered" evidence="10">
    <location>
        <begin position="1"/>
        <end position="257"/>
    </location>
</feature>
<dbReference type="Proteomes" id="UP000271337">
    <property type="component" value="Unassembled WGS sequence"/>
</dbReference>
<evidence type="ECO:0000256" key="2">
    <source>
        <dbReference type="ARBA" id="ARBA00009259"/>
    </source>
</evidence>
<feature type="compositionally biased region" description="Low complexity" evidence="10">
    <location>
        <begin position="557"/>
        <end position="574"/>
    </location>
</feature>
<evidence type="ECO:0000256" key="9">
    <source>
        <dbReference type="RuleBase" id="RU364151"/>
    </source>
</evidence>
<feature type="region of interest" description="Disordered" evidence="10">
    <location>
        <begin position="513"/>
        <end position="574"/>
    </location>
</feature>
<protein>
    <recommendedName>
        <fullName evidence="3 9">Mediator of RNA polymerase II transcription subunit 19</fullName>
    </recommendedName>
    <alternativeName>
        <fullName evidence="8 9">Mediator complex subunit 19</fullName>
    </alternativeName>
</protein>
<dbReference type="GO" id="GO:0003712">
    <property type="term" value="F:transcription coregulator activity"/>
    <property type="evidence" value="ECO:0007669"/>
    <property type="project" value="InterPro"/>
</dbReference>
<organism evidence="11 12">
    <name type="scientific">Hortaea werneckii</name>
    <name type="common">Black yeast</name>
    <name type="synonym">Cladosporium werneckii</name>
    <dbReference type="NCBI Taxonomy" id="91943"/>
    <lineage>
        <taxon>Eukaryota</taxon>
        <taxon>Fungi</taxon>
        <taxon>Dikarya</taxon>
        <taxon>Ascomycota</taxon>
        <taxon>Pezizomycotina</taxon>
        <taxon>Dothideomycetes</taxon>
        <taxon>Dothideomycetidae</taxon>
        <taxon>Mycosphaerellales</taxon>
        <taxon>Teratosphaeriaceae</taxon>
        <taxon>Hortaea</taxon>
    </lineage>
</organism>
<comment type="function">
    <text evidence="9">Component of the Mediator complex, a coactivator involved in the regulated transcription of nearly all RNA polymerase II-dependent genes. Mediator functions as a bridge to convey information from gene-specific regulatory proteins to the basal RNA polymerase II transcription machinery. Mediator is recruited to promoters by direct interactions with regulatory proteins and serves as a scaffold for the assembly of a functional preinitiation complex with RNA polymerase II and the general transcription factors.</text>
</comment>
<feature type="compositionally biased region" description="Pro residues" evidence="10">
    <location>
        <begin position="241"/>
        <end position="251"/>
    </location>
</feature>
<feature type="compositionally biased region" description="Gly residues" evidence="10">
    <location>
        <begin position="112"/>
        <end position="122"/>
    </location>
</feature>
<evidence type="ECO:0000313" key="12">
    <source>
        <dbReference type="Proteomes" id="UP000271337"/>
    </source>
</evidence>
<name>A0A3M6Z8V1_HORWE</name>
<keyword evidence="6 9" id="KW-0804">Transcription</keyword>
<feature type="region of interest" description="Disordered" evidence="10">
    <location>
        <begin position="412"/>
        <end position="501"/>
    </location>
</feature>
<dbReference type="Pfam" id="PF08633">
    <property type="entry name" value="Rox3"/>
    <property type="match status" value="1"/>
</dbReference>
<reference evidence="11 12" key="1">
    <citation type="journal article" date="2018" name="BMC Genomics">
        <title>Genomic evidence for intraspecific hybridization in a clonal and extremely halotolerant yeast.</title>
        <authorList>
            <person name="Gostincar C."/>
            <person name="Stajich J.E."/>
            <person name="Zupancic J."/>
            <person name="Zalar P."/>
            <person name="Gunde-Cimerman N."/>
        </authorList>
    </citation>
    <scope>NUCLEOTIDE SEQUENCE [LARGE SCALE GENOMIC DNA]</scope>
    <source>
        <strain evidence="11 12">EXF-6669</strain>
    </source>
</reference>
<comment type="similarity">
    <text evidence="2 9">Belongs to the Mediator complex subunit 19 family.</text>
</comment>
<feature type="compositionally biased region" description="Basic and acidic residues" evidence="10">
    <location>
        <begin position="489"/>
        <end position="501"/>
    </location>
</feature>
<feature type="compositionally biased region" description="Low complexity" evidence="10">
    <location>
        <begin position="438"/>
        <end position="449"/>
    </location>
</feature>
<dbReference type="AlphaFoldDB" id="A0A3M6Z8V1"/>
<feature type="compositionally biased region" description="Polar residues" evidence="10">
    <location>
        <begin position="41"/>
        <end position="54"/>
    </location>
</feature>
<comment type="caution">
    <text evidence="11">The sequence shown here is derived from an EMBL/GenBank/DDBJ whole genome shotgun (WGS) entry which is preliminary data.</text>
</comment>
<evidence type="ECO:0000256" key="7">
    <source>
        <dbReference type="ARBA" id="ARBA00023242"/>
    </source>
</evidence>
<dbReference type="GO" id="GO:0006357">
    <property type="term" value="P:regulation of transcription by RNA polymerase II"/>
    <property type="evidence" value="ECO:0007669"/>
    <property type="project" value="InterPro"/>
</dbReference>
<comment type="subcellular location">
    <subcellularLocation>
        <location evidence="1 9">Nucleus</location>
    </subcellularLocation>
</comment>
<feature type="compositionally biased region" description="Polar residues" evidence="10">
    <location>
        <begin position="85"/>
        <end position="105"/>
    </location>
</feature>
<keyword evidence="7 9" id="KW-0539">Nucleus</keyword>
<feature type="compositionally biased region" description="Low complexity" evidence="10">
    <location>
        <begin position="123"/>
        <end position="144"/>
    </location>
</feature>
<dbReference type="GO" id="GO:0016592">
    <property type="term" value="C:mediator complex"/>
    <property type="evidence" value="ECO:0007669"/>
    <property type="project" value="InterPro"/>
</dbReference>
<feature type="compositionally biased region" description="Low complexity" evidence="10">
    <location>
        <begin position="1"/>
        <end position="27"/>
    </location>
</feature>
<proteinExistence type="inferred from homology"/>
<feature type="compositionally biased region" description="Low complexity" evidence="10">
    <location>
        <begin position="459"/>
        <end position="488"/>
    </location>
</feature>